<evidence type="ECO:0000313" key="1">
    <source>
        <dbReference type="EMBL" id="PNL62603.1"/>
    </source>
</evidence>
<reference evidence="1" key="1">
    <citation type="submission" date="2017-12" db="EMBL/GenBank/DDBJ databases">
        <title>FDA dAtabase for Regulatory Grade micrObial Sequences (FDA-ARGOS): Supporting development and validation of Infectious Disease Dx tests.</title>
        <authorList>
            <person name="Kerrigan L."/>
            <person name="Tallon L.J."/>
            <person name="Sadzewicz L."/>
            <person name="Sengamalay N."/>
            <person name="Ott S."/>
            <person name="Godinez A."/>
            <person name="Nagaraj S."/>
            <person name="Vavikolanu K."/>
            <person name="Vyas G."/>
            <person name="Nadendla S."/>
            <person name="Aluvathingal J."/>
            <person name="Sichtig H."/>
        </authorList>
    </citation>
    <scope>NUCLEOTIDE SEQUENCE [LARGE SCALE GENOMIC DNA]</scope>
    <source>
        <strain evidence="1">FDAARGOS_200</strain>
    </source>
</reference>
<dbReference type="EMBL" id="NBTX02000004">
    <property type="protein sequence ID" value="PNL62603.1"/>
    <property type="molecule type" value="Genomic_DNA"/>
</dbReference>
<keyword evidence="2" id="KW-1185">Reference proteome</keyword>
<dbReference type="AlphaFoldDB" id="A0AAX0WVJ5"/>
<dbReference type="RefSeq" id="WP_019234944.1">
    <property type="nucleotide sequence ID" value="NZ_CAAAHR010000149.1"/>
</dbReference>
<proteinExistence type="predicted"/>
<name>A0AAX0WVJ5_9GAMM</name>
<sequence>MKTFFDHSIMQPNSTIAAIIPASNEMHVLDTDLSGGDKFTYSLWMDLATRNPGLMMQSLPVQKTNGGFELTVKGKENIHSVIDLMLASKNPKHVVFAEEIKERYSFYFDENQKNMKADTPF</sequence>
<protein>
    <submittedName>
        <fullName evidence="1">Uncharacterized protein</fullName>
    </submittedName>
</protein>
<comment type="caution">
    <text evidence="1">The sequence shown here is derived from an EMBL/GenBank/DDBJ whole genome shotgun (WGS) entry which is preliminary data.</text>
</comment>
<dbReference type="GeneID" id="98064995"/>
<evidence type="ECO:0000313" key="2">
    <source>
        <dbReference type="Proteomes" id="UP000192511"/>
    </source>
</evidence>
<dbReference type="Proteomes" id="UP000192511">
    <property type="component" value="Unassembled WGS sequence"/>
</dbReference>
<organism evidence="1 2">
    <name type="scientific">Legionella anisa</name>
    <dbReference type="NCBI Taxonomy" id="28082"/>
    <lineage>
        <taxon>Bacteria</taxon>
        <taxon>Pseudomonadati</taxon>
        <taxon>Pseudomonadota</taxon>
        <taxon>Gammaproteobacteria</taxon>
        <taxon>Legionellales</taxon>
        <taxon>Legionellaceae</taxon>
        <taxon>Legionella</taxon>
    </lineage>
</organism>
<accession>A0AAX0WVJ5</accession>
<gene>
    <name evidence="1" type="ORF">A6J39_016085</name>
</gene>